<name>A0A163H173_9BACL</name>
<dbReference type="InterPro" id="IPR006480">
    <property type="entry name" value="Phage_holin_4_1"/>
</dbReference>
<sequence length="150" mass="17052">MYEHIGQIFKMLVAGTGAVTGYVWGGWSLPLHLLLWFVVIDWLTGWGAAWMNGELRSRIGYTGIARKMTIFLIIALMHLVDRVLGEMNYFQNTVIFFYLANELLSIIENVGRMGVPIPQSLRNVVQVFQIKSEEGDKQTEGKEEKKNEAS</sequence>
<evidence type="ECO:0000313" key="8">
    <source>
        <dbReference type="Proteomes" id="UP000076796"/>
    </source>
</evidence>
<accession>A0A163H173</accession>
<dbReference type="GO" id="GO:0016020">
    <property type="term" value="C:membrane"/>
    <property type="evidence" value="ECO:0007669"/>
    <property type="project" value="UniProtKB-SubCell"/>
</dbReference>
<evidence type="ECO:0000256" key="1">
    <source>
        <dbReference type="ARBA" id="ARBA00004141"/>
    </source>
</evidence>
<organism evidence="7 8">
    <name type="scientific">Paenibacillus glucanolyticus</name>
    <dbReference type="NCBI Taxonomy" id="59843"/>
    <lineage>
        <taxon>Bacteria</taxon>
        <taxon>Bacillati</taxon>
        <taxon>Bacillota</taxon>
        <taxon>Bacilli</taxon>
        <taxon>Bacillales</taxon>
        <taxon>Paenibacillaceae</taxon>
        <taxon>Paenibacillus</taxon>
    </lineage>
</organism>
<evidence type="ECO:0000256" key="2">
    <source>
        <dbReference type="ARBA" id="ARBA00022692"/>
    </source>
</evidence>
<feature type="transmembrane region" description="Helical" evidence="6">
    <location>
        <begin position="64"/>
        <end position="83"/>
    </location>
</feature>
<dbReference type="KEGG" id="pglu:A3958_04530"/>
<evidence type="ECO:0000256" key="3">
    <source>
        <dbReference type="ARBA" id="ARBA00022989"/>
    </source>
</evidence>
<dbReference type="RefSeq" id="WP_006212518.1">
    <property type="nucleotide sequence ID" value="NZ_CBCSBX010000002.1"/>
</dbReference>
<dbReference type="GeneID" id="97553500"/>
<keyword evidence="8" id="KW-1185">Reference proteome</keyword>
<comment type="similarity">
    <text evidence="5">Belongs to the bacteriophage holin family. Cp-1 holin subfamily.</text>
</comment>
<evidence type="ECO:0000313" key="7">
    <source>
        <dbReference type="EMBL" id="KZS45259.1"/>
    </source>
</evidence>
<dbReference type="AlphaFoldDB" id="A0A163H173"/>
<keyword evidence="2 6" id="KW-0812">Transmembrane</keyword>
<dbReference type="Proteomes" id="UP000076796">
    <property type="component" value="Unassembled WGS sequence"/>
</dbReference>
<proteinExistence type="inferred from homology"/>
<gene>
    <name evidence="7" type="ORF">AWU65_04590</name>
</gene>
<evidence type="ECO:0000256" key="5">
    <source>
        <dbReference type="ARBA" id="ARBA00023600"/>
    </source>
</evidence>
<keyword evidence="4 6" id="KW-0472">Membrane</keyword>
<dbReference type="OrthoDB" id="88184at2"/>
<protein>
    <submittedName>
        <fullName evidence="7">Holin</fullName>
    </submittedName>
</protein>
<dbReference type="Pfam" id="PF05105">
    <property type="entry name" value="Phage_holin_4_1"/>
    <property type="match status" value="1"/>
</dbReference>
<dbReference type="STRING" id="59843.A3958_04530"/>
<comment type="caution">
    <text evidence="7">The sequence shown here is derived from an EMBL/GenBank/DDBJ whole genome shotgun (WGS) entry which is preliminary data.</text>
</comment>
<comment type="subcellular location">
    <subcellularLocation>
        <location evidence="1">Membrane</location>
        <topology evidence="1">Multi-pass membrane protein</topology>
    </subcellularLocation>
</comment>
<evidence type="ECO:0000256" key="6">
    <source>
        <dbReference type="SAM" id="Phobius"/>
    </source>
</evidence>
<reference evidence="7" key="1">
    <citation type="journal article" date="2016" name="Genome Announc.">
        <title>Draft genomes of two strains of Paenibacillus glucanolyticus with capability to degrade lignocellulose.</title>
        <authorList>
            <person name="Mathews S.L."/>
            <person name="Pawlak J."/>
            <person name="Grunden A.M."/>
        </authorList>
    </citation>
    <scope>NUCLEOTIDE SEQUENCE [LARGE SCALE GENOMIC DNA]</scope>
    <source>
        <strain evidence="7">SLM1</strain>
    </source>
</reference>
<dbReference type="EMBL" id="LWMH01000001">
    <property type="protein sequence ID" value="KZS45259.1"/>
    <property type="molecule type" value="Genomic_DNA"/>
</dbReference>
<evidence type="ECO:0000256" key="4">
    <source>
        <dbReference type="ARBA" id="ARBA00023136"/>
    </source>
</evidence>
<dbReference type="NCBIfam" id="TIGR01593">
    <property type="entry name" value="holin_tox_secr"/>
    <property type="match status" value="1"/>
</dbReference>
<keyword evidence="3 6" id="KW-1133">Transmembrane helix</keyword>